<keyword evidence="2" id="KW-0472">Membrane</keyword>
<protein>
    <recommendedName>
        <fullName evidence="5">Transmembrane protein</fullName>
    </recommendedName>
</protein>
<feature type="region of interest" description="Disordered" evidence="1">
    <location>
        <begin position="41"/>
        <end position="89"/>
    </location>
</feature>
<dbReference type="EMBL" id="WTXG01000002">
    <property type="protein sequence ID" value="KAI0307193.1"/>
    <property type="molecule type" value="Genomic_DNA"/>
</dbReference>
<evidence type="ECO:0008006" key="5">
    <source>
        <dbReference type="Google" id="ProtNLM"/>
    </source>
</evidence>
<dbReference type="AlphaFoldDB" id="A0AAD4MCN3"/>
<evidence type="ECO:0000256" key="2">
    <source>
        <dbReference type="SAM" id="Phobius"/>
    </source>
</evidence>
<keyword evidence="4" id="KW-1185">Reference proteome</keyword>
<keyword evidence="2" id="KW-1133">Transmembrane helix</keyword>
<feature type="transmembrane region" description="Helical" evidence="2">
    <location>
        <begin position="6"/>
        <end position="25"/>
    </location>
</feature>
<keyword evidence="2" id="KW-0812">Transmembrane</keyword>
<reference evidence="3" key="1">
    <citation type="journal article" date="2022" name="New Phytol.">
        <title>Evolutionary transition to the ectomycorrhizal habit in the genomes of a hyperdiverse lineage of mushroom-forming fungi.</title>
        <authorList>
            <person name="Looney B."/>
            <person name="Miyauchi S."/>
            <person name="Morin E."/>
            <person name="Drula E."/>
            <person name="Courty P.E."/>
            <person name="Kohler A."/>
            <person name="Kuo A."/>
            <person name="LaButti K."/>
            <person name="Pangilinan J."/>
            <person name="Lipzen A."/>
            <person name="Riley R."/>
            <person name="Andreopoulos W."/>
            <person name="He G."/>
            <person name="Johnson J."/>
            <person name="Nolan M."/>
            <person name="Tritt A."/>
            <person name="Barry K.W."/>
            <person name="Grigoriev I.V."/>
            <person name="Nagy L.G."/>
            <person name="Hibbett D."/>
            <person name="Henrissat B."/>
            <person name="Matheny P.B."/>
            <person name="Labbe J."/>
            <person name="Martin F.M."/>
        </authorList>
    </citation>
    <scope>NUCLEOTIDE SEQUENCE</scope>
    <source>
        <strain evidence="3">BPL690</strain>
    </source>
</reference>
<evidence type="ECO:0000313" key="3">
    <source>
        <dbReference type="EMBL" id="KAI0307193.1"/>
    </source>
</evidence>
<evidence type="ECO:0000256" key="1">
    <source>
        <dbReference type="SAM" id="MobiDB-lite"/>
    </source>
</evidence>
<proteinExistence type="predicted"/>
<sequence length="390" mass="41636">MPGPVIYAAVAISAVAAVIVFKEFIYDPHFRPKISAWMETSRQRRKARPHLHTESSSLSNRKGSPRRGFQSKRDQLRLSPEPSTTPDIQLQSLMANEVESLRSSVQANGSMTGIRLRRILTCTPGSKESIFQPLISLDASDIPDESRDVPISEPNKMFPERFVSSSPHSHSTGFISAAQQDDASRSGVSLLPPCARKSLNSQSYTHIEVLPVPAISPISVPGGPLTPALIVSGGPGNTRSSSPDMDLLGSSEVLSVGQFRTPQGQALSPYSFNRTISPAPSSDLSIELISSLSLSPPGSPFFVAGTHHESAELHGNATAQSPSDAENTPAVLDLLQIVNRDSEVFSLLSQVSSDLGSDEGEYDSASILESDVSSWTSDVVAVGEGRAQHA</sequence>
<dbReference type="Proteomes" id="UP001203297">
    <property type="component" value="Unassembled WGS sequence"/>
</dbReference>
<name>A0AAD4MCN3_9AGAM</name>
<accession>A0AAD4MCN3</accession>
<gene>
    <name evidence="3" type="ORF">B0F90DRAFT_1813985</name>
</gene>
<comment type="caution">
    <text evidence="3">The sequence shown here is derived from an EMBL/GenBank/DDBJ whole genome shotgun (WGS) entry which is preliminary data.</text>
</comment>
<evidence type="ECO:0000313" key="4">
    <source>
        <dbReference type="Proteomes" id="UP001203297"/>
    </source>
</evidence>
<organism evidence="3 4">
    <name type="scientific">Multifurca ochricompacta</name>
    <dbReference type="NCBI Taxonomy" id="376703"/>
    <lineage>
        <taxon>Eukaryota</taxon>
        <taxon>Fungi</taxon>
        <taxon>Dikarya</taxon>
        <taxon>Basidiomycota</taxon>
        <taxon>Agaricomycotina</taxon>
        <taxon>Agaricomycetes</taxon>
        <taxon>Russulales</taxon>
        <taxon>Russulaceae</taxon>
        <taxon>Multifurca</taxon>
    </lineage>
</organism>